<keyword evidence="2" id="KW-0645">Protease</keyword>
<keyword evidence="2" id="KW-0378">Hydrolase</keyword>
<dbReference type="PANTHER" id="PTHR12147">
    <property type="entry name" value="METALLOPEPTIDASE M28 FAMILY MEMBER"/>
    <property type="match status" value="1"/>
</dbReference>
<dbReference type="GO" id="GO:0004177">
    <property type="term" value="F:aminopeptidase activity"/>
    <property type="evidence" value="ECO:0007669"/>
    <property type="project" value="UniProtKB-KW"/>
</dbReference>
<dbReference type="PROSITE" id="PS51257">
    <property type="entry name" value="PROKAR_LIPOPROTEIN"/>
    <property type="match status" value="1"/>
</dbReference>
<sequence>MKHLVLSAALLLSACNTVEPLPTADTQIAIEAMRVLSDDAMMGRAAMTDGAAMAQAYITERVSDLNDGVAPTEHAFTRTVTRRSGETRDIRGTNLITTLPGRTADGPILEITAHFDHLGMTETGDVYNGADDNASGVGALLAILASFRDAPPTHEVRLIWLDAEEMGLSGAREYVRTEIDDRPRLNLNLDMIAQNDEGVIYGSGTYHTPALAPFVKQAAAGTGLSVRLGHDRPEDGPNDWTSQSDHAAWHAAGIPFLYFGVEDHPHYHRPSDTFETIPLDTYEMTVQLAVNTAHLLDDNLAELAKARSTEP</sequence>
<keyword evidence="2" id="KW-0031">Aminopeptidase</keyword>
<keyword evidence="3" id="KW-1185">Reference proteome</keyword>
<dbReference type="SUPFAM" id="SSF53187">
    <property type="entry name" value="Zn-dependent exopeptidases"/>
    <property type="match status" value="1"/>
</dbReference>
<evidence type="ECO:0000313" key="2">
    <source>
        <dbReference type="EMBL" id="GLQ21088.1"/>
    </source>
</evidence>
<dbReference type="Pfam" id="PF04389">
    <property type="entry name" value="Peptidase_M28"/>
    <property type="match status" value="1"/>
</dbReference>
<gene>
    <name evidence="2" type="ORF">GCM10007854_20430</name>
</gene>
<dbReference type="InterPro" id="IPR007484">
    <property type="entry name" value="Peptidase_M28"/>
</dbReference>
<evidence type="ECO:0000259" key="1">
    <source>
        <dbReference type="Pfam" id="PF04389"/>
    </source>
</evidence>
<accession>A0ABQ5V0Y8</accession>
<organism evidence="2 3">
    <name type="scientific">Algimonas porphyrae</name>
    <dbReference type="NCBI Taxonomy" id="1128113"/>
    <lineage>
        <taxon>Bacteria</taxon>
        <taxon>Pseudomonadati</taxon>
        <taxon>Pseudomonadota</taxon>
        <taxon>Alphaproteobacteria</taxon>
        <taxon>Maricaulales</taxon>
        <taxon>Robiginitomaculaceae</taxon>
        <taxon>Algimonas</taxon>
    </lineage>
</organism>
<name>A0ABQ5V0Y8_9PROT</name>
<reference evidence="2" key="2">
    <citation type="submission" date="2023-01" db="EMBL/GenBank/DDBJ databases">
        <title>Draft genome sequence of Algimonas porphyrae strain NBRC 108216.</title>
        <authorList>
            <person name="Sun Q."/>
            <person name="Mori K."/>
        </authorList>
    </citation>
    <scope>NUCLEOTIDE SEQUENCE</scope>
    <source>
        <strain evidence="2">NBRC 108216</strain>
    </source>
</reference>
<proteinExistence type="predicted"/>
<feature type="domain" description="Peptidase M28" evidence="1">
    <location>
        <begin position="94"/>
        <end position="290"/>
    </location>
</feature>
<evidence type="ECO:0000313" key="3">
    <source>
        <dbReference type="Proteomes" id="UP001161390"/>
    </source>
</evidence>
<dbReference type="Proteomes" id="UP001161390">
    <property type="component" value="Unassembled WGS sequence"/>
</dbReference>
<protein>
    <submittedName>
        <fullName evidence="2">Aminopeptidase</fullName>
    </submittedName>
</protein>
<dbReference type="EMBL" id="BSNJ01000004">
    <property type="protein sequence ID" value="GLQ21088.1"/>
    <property type="molecule type" value="Genomic_DNA"/>
</dbReference>
<comment type="caution">
    <text evidence="2">The sequence shown here is derived from an EMBL/GenBank/DDBJ whole genome shotgun (WGS) entry which is preliminary data.</text>
</comment>
<dbReference type="Gene3D" id="3.40.630.10">
    <property type="entry name" value="Zn peptidases"/>
    <property type="match status" value="1"/>
</dbReference>
<dbReference type="InterPro" id="IPR045175">
    <property type="entry name" value="M28_fam"/>
</dbReference>
<dbReference type="RefSeq" id="WP_284372282.1">
    <property type="nucleotide sequence ID" value="NZ_BSNJ01000004.1"/>
</dbReference>
<dbReference type="PANTHER" id="PTHR12147:SF26">
    <property type="entry name" value="PEPTIDASE M28 DOMAIN-CONTAINING PROTEIN"/>
    <property type="match status" value="1"/>
</dbReference>
<reference evidence="2" key="1">
    <citation type="journal article" date="2014" name="Int. J. Syst. Evol. Microbiol.">
        <title>Complete genome of a new Firmicutes species belonging to the dominant human colonic microbiota ('Ruminococcus bicirculans') reveals two chromosomes and a selective capacity to utilize plant glucans.</title>
        <authorList>
            <consortium name="NISC Comparative Sequencing Program"/>
            <person name="Wegmann U."/>
            <person name="Louis P."/>
            <person name="Goesmann A."/>
            <person name="Henrissat B."/>
            <person name="Duncan S.H."/>
            <person name="Flint H.J."/>
        </authorList>
    </citation>
    <scope>NUCLEOTIDE SEQUENCE</scope>
    <source>
        <strain evidence="2">NBRC 108216</strain>
    </source>
</reference>